<keyword evidence="2" id="KW-1185">Reference proteome</keyword>
<accession>A0A2Z7DC22</accession>
<organism evidence="1 2">
    <name type="scientific">Dorcoceras hygrometricum</name>
    <dbReference type="NCBI Taxonomy" id="472368"/>
    <lineage>
        <taxon>Eukaryota</taxon>
        <taxon>Viridiplantae</taxon>
        <taxon>Streptophyta</taxon>
        <taxon>Embryophyta</taxon>
        <taxon>Tracheophyta</taxon>
        <taxon>Spermatophyta</taxon>
        <taxon>Magnoliopsida</taxon>
        <taxon>eudicotyledons</taxon>
        <taxon>Gunneridae</taxon>
        <taxon>Pentapetalae</taxon>
        <taxon>asterids</taxon>
        <taxon>lamiids</taxon>
        <taxon>Lamiales</taxon>
        <taxon>Gesneriaceae</taxon>
        <taxon>Didymocarpoideae</taxon>
        <taxon>Trichosporeae</taxon>
        <taxon>Loxocarpinae</taxon>
        <taxon>Dorcoceras</taxon>
    </lineage>
</organism>
<dbReference type="Gene3D" id="3.40.50.720">
    <property type="entry name" value="NAD(P)-binding Rossmann-like Domain"/>
    <property type="match status" value="1"/>
</dbReference>
<gene>
    <name evidence="1" type="ORF">F511_13809</name>
</gene>
<proteinExistence type="predicted"/>
<dbReference type="EMBL" id="KQ988217">
    <property type="protein sequence ID" value="KZV56205.1"/>
    <property type="molecule type" value="Genomic_DNA"/>
</dbReference>
<name>A0A2Z7DC22_9LAMI</name>
<reference evidence="1 2" key="1">
    <citation type="journal article" date="2015" name="Proc. Natl. Acad. Sci. U.S.A.">
        <title>The resurrection genome of Boea hygrometrica: A blueprint for survival of dehydration.</title>
        <authorList>
            <person name="Xiao L."/>
            <person name="Yang G."/>
            <person name="Zhang L."/>
            <person name="Yang X."/>
            <person name="Zhao S."/>
            <person name="Ji Z."/>
            <person name="Zhou Q."/>
            <person name="Hu M."/>
            <person name="Wang Y."/>
            <person name="Chen M."/>
            <person name="Xu Y."/>
            <person name="Jin H."/>
            <person name="Xiao X."/>
            <person name="Hu G."/>
            <person name="Bao F."/>
            <person name="Hu Y."/>
            <person name="Wan P."/>
            <person name="Li L."/>
            <person name="Deng X."/>
            <person name="Kuang T."/>
            <person name="Xiang C."/>
            <person name="Zhu J.K."/>
            <person name="Oliver M.J."/>
            <person name="He Y."/>
        </authorList>
    </citation>
    <scope>NUCLEOTIDE SEQUENCE [LARGE SCALE GENOMIC DNA]</scope>
    <source>
        <strain evidence="2">cv. XS01</strain>
    </source>
</reference>
<dbReference type="AlphaFoldDB" id="A0A2Z7DC22"/>
<dbReference type="OrthoDB" id="1731983at2759"/>
<sequence length="136" mass="14843">MSSWYYKRSIGDAGQACKLCIYSVSISLIYVQKHAEQNEAVKRYQSVGLMVGLTGIASSALADTPGGPWKIYGVASQPCPSWLAEHAVTYIQCDVANPTEECSKLSPITDITHVFYVTWTGSEGLCPELSTVQKYP</sequence>
<dbReference type="PANTHER" id="PTHR32487">
    <property type="entry name" value="3-OXO-DELTA(4,5)-STEROID 5-BETA-REDUCTASE"/>
    <property type="match status" value="1"/>
</dbReference>
<evidence type="ECO:0000313" key="2">
    <source>
        <dbReference type="Proteomes" id="UP000250235"/>
    </source>
</evidence>
<evidence type="ECO:0000313" key="1">
    <source>
        <dbReference type="EMBL" id="KZV56205.1"/>
    </source>
</evidence>
<protein>
    <submittedName>
        <fullName evidence="1">3-oxo-Delta(4,5)-steroid 5-beta-reductase</fullName>
    </submittedName>
</protein>
<dbReference type="PANTHER" id="PTHR32487:SF0">
    <property type="entry name" value="3-OXO-DELTA(4,5)-STEROID 5-BETA-REDUCTASE"/>
    <property type="match status" value="1"/>
</dbReference>
<dbReference type="Proteomes" id="UP000250235">
    <property type="component" value="Unassembled WGS sequence"/>
</dbReference>